<dbReference type="Proteomes" id="UP000186657">
    <property type="component" value="Unassembled WGS sequence"/>
</dbReference>
<evidence type="ECO:0000313" key="3">
    <source>
        <dbReference type="EMBL" id="OLT63213.1"/>
    </source>
</evidence>
<dbReference type="InterPro" id="IPR002559">
    <property type="entry name" value="Transposase_11"/>
</dbReference>
<keyword evidence="5" id="KW-1185">Reference proteome</keyword>
<dbReference type="Pfam" id="PF01609">
    <property type="entry name" value="DDE_Tnp_1"/>
    <property type="match status" value="1"/>
</dbReference>
<dbReference type="GO" id="GO:0004803">
    <property type="term" value="F:transposase activity"/>
    <property type="evidence" value="ECO:0007669"/>
    <property type="project" value="InterPro"/>
</dbReference>
<evidence type="ECO:0000313" key="5">
    <source>
        <dbReference type="Proteomes" id="UP000186657"/>
    </source>
</evidence>
<dbReference type="EMBL" id="MKZS01000001">
    <property type="protein sequence ID" value="OLT63073.1"/>
    <property type="molecule type" value="Genomic_DNA"/>
</dbReference>
<dbReference type="SUPFAM" id="SSF53098">
    <property type="entry name" value="Ribonuclease H-like"/>
    <property type="match status" value="1"/>
</dbReference>
<comment type="caution">
    <text evidence="4">The sequence shown here is derived from an EMBL/GenBank/DDBJ whole genome shotgun (WGS) entry which is preliminary data.</text>
</comment>
<evidence type="ECO:0000259" key="1">
    <source>
        <dbReference type="Pfam" id="PF01609"/>
    </source>
</evidence>
<dbReference type="GO" id="GO:0006313">
    <property type="term" value="P:DNA transposition"/>
    <property type="evidence" value="ECO:0007669"/>
    <property type="project" value="InterPro"/>
</dbReference>
<dbReference type="EMBL" id="MKZS01000001">
    <property type="protein sequence ID" value="OLT63213.1"/>
    <property type="molecule type" value="Genomic_DNA"/>
</dbReference>
<protein>
    <recommendedName>
        <fullName evidence="1">Transposase IS4-like domain-containing protein</fullName>
    </recommendedName>
</protein>
<evidence type="ECO:0000313" key="4">
    <source>
        <dbReference type="EMBL" id="OLT63362.1"/>
    </source>
</evidence>
<proteinExistence type="predicted"/>
<evidence type="ECO:0000313" key="2">
    <source>
        <dbReference type="EMBL" id="OLT63073.1"/>
    </source>
</evidence>
<sequence>MIAKPYQKILQNKLHHTRYLLLILVVASLQLLRQVKLEVLAEALPLPILFESRRKKLRRFLRIKQFNIETIWFPCVSALVEEMFNPNDRIYLAIDRTSWGVINILMVSVIYDHRAWPIYWELLDKKGSSNFDEQTAVLAKSLGLLSNYSVVVLGDREFCSPKLGNWLSFEGAYFCLRQKNNTLVWQDTEVARELKDYGVKPGVKLFINDCHVTKQKGFGTFNIACKWKRTYQGFKTKEPWYILTNFDDVEPAIVAYQRRFSIEEMFRDFKSGGYSLEGSKLSGEYLSKLMIIVAIAYTSAILQGRHIKRMGIQKYVVRPETQSSGQRQHSAFYVGLHQHSWLFLRGLCQKIVDELLEINRRWLNYYKKGERAIEFALCTL</sequence>
<dbReference type="GO" id="GO:0003677">
    <property type="term" value="F:DNA binding"/>
    <property type="evidence" value="ECO:0007669"/>
    <property type="project" value="InterPro"/>
</dbReference>
<dbReference type="InterPro" id="IPR012337">
    <property type="entry name" value="RNaseH-like_sf"/>
</dbReference>
<name>A0A1U7NBM5_9CYAN</name>
<reference evidence="4 5" key="1">
    <citation type="submission" date="2016-10" db="EMBL/GenBank/DDBJ databases">
        <title>Comparative genomics uncovers the prolific and rare metabolic potential of the cyanobacterial genus Moorea.</title>
        <authorList>
            <person name="Leao T."/>
            <person name="Castelao G."/>
            <person name="Korobeynikov A."/>
            <person name="Monroe E.A."/>
            <person name="Podell S."/>
            <person name="Glukhov E."/>
            <person name="Allen E."/>
            <person name="Gerwick W.H."/>
            <person name="Gerwick L."/>
        </authorList>
    </citation>
    <scope>NUCLEOTIDE SEQUENCE [LARGE SCALE GENOMIC DNA]</scope>
    <source>
        <strain evidence="4 5">PNG5-198</strain>
    </source>
</reference>
<dbReference type="EMBL" id="MKZS01000001">
    <property type="protein sequence ID" value="OLT63362.1"/>
    <property type="molecule type" value="Genomic_DNA"/>
</dbReference>
<organism evidence="4 5">
    <name type="scientific">Moorena bouillonii PNG</name>
    <dbReference type="NCBI Taxonomy" id="568701"/>
    <lineage>
        <taxon>Bacteria</taxon>
        <taxon>Bacillati</taxon>
        <taxon>Cyanobacteriota</taxon>
        <taxon>Cyanophyceae</taxon>
        <taxon>Coleofasciculales</taxon>
        <taxon>Coleofasciculaceae</taxon>
        <taxon>Moorena</taxon>
    </lineage>
</organism>
<dbReference type="AlphaFoldDB" id="A0A1U7NBM5"/>
<feature type="domain" description="Transposase IS4-like" evidence="1">
    <location>
        <begin position="107"/>
        <end position="297"/>
    </location>
</feature>
<dbReference type="NCBIfam" id="NF033591">
    <property type="entry name" value="transpos_IS4_2"/>
    <property type="match status" value="1"/>
</dbReference>
<gene>
    <name evidence="2" type="ORF">BJP37_03075</name>
    <name evidence="3" type="ORF">BJP37_10025</name>
    <name evidence="4" type="ORF">BJP37_17865</name>
</gene>
<accession>A0A1U7NBM5</accession>
<dbReference type="InterPro" id="IPR047658">
    <property type="entry name" value="IS4-like_transpos"/>
</dbReference>